<dbReference type="SMART" id="SM00343">
    <property type="entry name" value="ZnF_C2HC"/>
    <property type="match status" value="1"/>
</dbReference>
<keyword evidence="2" id="KW-0479">Metal-binding</keyword>
<protein>
    <recommendedName>
        <fullName evidence="4">CCHC-type domain-containing protein</fullName>
    </recommendedName>
</protein>
<keyword evidence="6" id="KW-1185">Reference proteome</keyword>
<keyword evidence="2" id="KW-0862">Zinc</keyword>
<evidence type="ECO:0000256" key="2">
    <source>
        <dbReference type="PROSITE-ProRule" id="PRU00047"/>
    </source>
</evidence>
<feature type="region of interest" description="Disordered" evidence="3">
    <location>
        <begin position="30"/>
        <end position="67"/>
    </location>
</feature>
<dbReference type="InterPro" id="IPR036875">
    <property type="entry name" value="Znf_CCHC_sf"/>
</dbReference>
<dbReference type="Pfam" id="PF00098">
    <property type="entry name" value="zf-CCHC"/>
    <property type="match status" value="1"/>
</dbReference>
<dbReference type="GO" id="GO:0008270">
    <property type="term" value="F:zinc ion binding"/>
    <property type="evidence" value="ECO:0007669"/>
    <property type="project" value="UniProtKB-KW"/>
</dbReference>
<keyword evidence="2" id="KW-0863">Zinc-finger</keyword>
<dbReference type="Proteomes" id="UP000242287">
    <property type="component" value="Unassembled WGS sequence"/>
</dbReference>
<gene>
    <name evidence="5" type="ORF">AMATHDRAFT_168122</name>
</gene>
<dbReference type="InterPro" id="IPR001878">
    <property type="entry name" value="Znf_CCHC"/>
</dbReference>
<reference evidence="5 6" key="1">
    <citation type="submission" date="2014-02" db="EMBL/GenBank/DDBJ databases">
        <title>Transposable element dynamics among asymbiotic and ectomycorrhizal Amanita fungi.</title>
        <authorList>
            <consortium name="DOE Joint Genome Institute"/>
            <person name="Hess J."/>
            <person name="Skrede I."/>
            <person name="Wolfe B."/>
            <person name="LaButti K."/>
            <person name="Ohm R.A."/>
            <person name="Grigoriev I.V."/>
            <person name="Pringle A."/>
        </authorList>
    </citation>
    <scope>NUCLEOTIDE SEQUENCE [LARGE SCALE GENOMIC DNA]</scope>
    <source>
        <strain evidence="5 6">SKay4041</strain>
    </source>
</reference>
<evidence type="ECO:0000259" key="4">
    <source>
        <dbReference type="PROSITE" id="PS50158"/>
    </source>
</evidence>
<evidence type="ECO:0000256" key="1">
    <source>
        <dbReference type="ARBA" id="ARBA00022664"/>
    </source>
</evidence>
<accession>A0A2A9N6H5</accession>
<evidence type="ECO:0000313" key="5">
    <source>
        <dbReference type="EMBL" id="PFH44658.1"/>
    </source>
</evidence>
<evidence type="ECO:0000256" key="3">
    <source>
        <dbReference type="SAM" id="MobiDB-lite"/>
    </source>
</evidence>
<keyword evidence="1" id="KW-0507">mRNA processing</keyword>
<sequence>MAVPELPTTLEKWYDLAVQLDRQWRQAVAKKKTFAAHSGKGDTGSGSNPNTRQSPAPPVAPSYPAQDPNVMEVDCNQSQCRCYNCSQAGHFAHNCTQPRHQQTRLVEAWHGGNDAKREELWRMMGAGTADVALEEATIRQVQSTSRNINHFRFSQ</sequence>
<dbReference type="OrthoDB" id="8026949at2759"/>
<dbReference type="AlphaFoldDB" id="A0A2A9N6H5"/>
<organism evidence="5 6">
    <name type="scientific">Amanita thiersii Skay4041</name>
    <dbReference type="NCBI Taxonomy" id="703135"/>
    <lineage>
        <taxon>Eukaryota</taxon>
        <taxon>Fungi</taxon>
        <taxon>Dikarya</taxon>
        <taxon>Basidiomycota</taxon>
        <taxon>Agaricomycotina</taxon>
        <taxon>Agaricomycetes</taxon>
        <taxon>Agaricomycetidae</taxon>
        <taxon>Agaricales</taxon>
        <taxon>Pluteineae</taxon>
        <taxon>Amanitaceae</taxon>
        <taxon>Amanita</taxon>
    </lineage>
</organism>
<dbReference type="GO" id="GO:0006397">
    <property type="term" value="P:mRNA processing"/>
    <property type="evidence" value="ECO:0007669"/>
    <property type="project" value="UniProtKB-KW"/>
</dbReference>
<feature type="domain" description="CCHC-type" evidence="4">
    <location>
        <begin position="81"/>
        <end position="97"/>
    </location>
</feature>
<name>A0A2A9N6H5_9AGAR</name>
<evidence type="ECO:0000313" key="6">
    <source>
        <dbReference type="Proteomes" id="UP000242287"/>
    </source>
</evidence>
<dbReference type="Gene3D" id="4.10.60.10">
    <property type="entry name" value="Zinc finger, CCHC-type"/>
    <property type="match status" value="1"/>
</dbReference>
<dbReference type="GO" id="GO:0003676">
    <property type="term" value="F:nucleic acid binding"/>
    <property type="evidence" value="ECO:0007669"/>
    <property type="project" value="InterPro"/>
</dbReference>
<dbReference type="EMBL" id="KZ303102">
    <property type="protein sequence ID" value="PFH44658.1"/>
    <property type="molecule type" value="Genomic_DNA"/>
</dbReference>
<dbReference type="PROSITE" id="PS50158">
    <property type="entry name" value="ZF_CCHC"/>
    <property type="match status" value="1"/>
</dbReference>
<proteinExistence type="predicted"/>
<dbReference type="SUPFAM" id="SSF57756">
    <property type="entry name" value="Retrovirus zinc finger-like domains"/>
    <property type="match status" value="1"/>
</dbReference>